<keyword evidence="6" id="KW-0315">Glutamine amidotransferase</keyword>
<dbReference type="PROSITE" id="PS51278">
    <property type="entry name" value="GATASE_TYPE_2"/>
    <property type="match status" value="1"/>
</dbReference>
<name>A0ABN6I4A0_9HELI</name>
<proteinExistence type="predicted"/>
<organism evidence="8 9">
    <name type="scientific">Helicobacter gastrofelis</name>
    <dbReference type="NCBI Taxonomy" id="2849642"/>
    <lineage>
        <taxon>Bacteria</taxon>
        <taxon>Pseudomonadati</taxon>
        <taxon>Campylobacterota</taxon>
        <taxon>Epsilonproteobacteria</taxon>
        <taxon>Campylobacterales</taxon>
        <taxon>Helicobacteraceae</taxon>
        <taxon>Helicobacter</taxon>
    </lineage>
</organism>
<gene>
    <name evidence="8" type="ORF">NHP190012_00630</name>
</gene>
<evidence type="ECO:0000259" key="7">
    <source>
        <dbReference type="PROSITE" id="PS51278"/>
    </source>
</evidence>
<dbReference type="Proteomes" id="UP000826146">
    <property type="component" value="Chromosome"/>
</dbReference>
<evidence type="ECO:0000256" key="1">
    <source>
        <dbReference type="ARBA" id="ARBA00001031"/>
    </source>
</evidence>
<dbReference type="PANTHER" id="PTHR10937">
    <property type="entry name" value="GLUCOSAMINE--FRUCTOSE-6-PHOSPHATE AMINOTRANSFERASE, ISOMERIZING"/>
    <property type="match status" value="1"/>
</dbReference>
<dbReference type="InterPro" id="IPR029055">
    <property type="entry name" value="Ntn_hydrolases_N"/>
</dbReference>
<reference evidence="8 9" key="1">
    <citation type="submission" date="2021-07" db="EMBL/GenBank/DDBJ databases">
        <title>Novel Helicobacter sp. Isolated from a cat.</title>
        <authorList>
            <person name="Rimbara E."/>
            <person name="Suzuki M."/>
        </authorList>
    </citation>
    <scope>NUCLEOTIDE SEQUENCE [LARGE SCALE GENOMIC DNA]</scope>
    <source>
        <strain evidence="9">NHP19-012</strain>
    </source>
</reference>
<dbReference type="Pfam" id="PF13522">
    <property type="entry name" value="GATase_6"/>
    <property type="match status" value="1"/>
</dbReference>
<protein>
    <recommendedName>
        <fullName evidence="3">Glutamine--fructose-6-phosphate aminotransferase [isomerizing]</fullName>
        <ecNumber evidence="2">2.6.1.16</ecNumber>
    </recommendedName>
</protein>
<feature type="domain" description="Glutamine amidotransferase type-2" evidence="7">
    <location>
        <begin position="2"/>
        <end position="196"/>
    </location>
</feature>
<evidence type="ECO:0000256" key="5">
    <source>
        <dbReference type="ARBA" id="ARBA00022679"/>
    </source>
</evidence>
<keyword evidence="5" id="KW-0808">Transferase</keyword>
<evidence type="ECO:0000313" key="8">
    <source>
        <dbReference type="EMBL" id="BCZ18421.1"/>
    </source>
</evidence>
<dbReference type="InterPro" id="IPR017932">
    <property type="entry name" value="GATase_2_dom"/>
</dbReference>
<comment type="catalytic activity">
    <reaction evidence="1">
        <text>D-fructose 6-phosphate + L-glutamine = D-glucosamine 6-phosphate + L-glutamate</text>
        <dbReference type="Rhea" id="RHEA:13237"/>
        <dbReference type="ChEBI" id="CHEBI:29985"/>
        <dbReference type="ChEBI" id="CHEBI:58359"/>
        <dbReference type="ChEBI" id="CHEBI:58725"/>
        <dbReference type="ChEBI" id="CHEBI:61527"/>
        <dbReference type="EC" id="2.6.1.16"/>
    </reaction>
</comment>
<keyword evidence="4" id="KW-0032">Aminotransferase</keyword>
<evidence type="ECO:0000256" key="2">
    <source>
        <dbReference type="ARBA" id="ARBA00012916"/>
    </source>
</evidence>
<evidence type="ECO:0000256" key="6">
    <source>
        <dbReference type="ARBA" id="ARBA00022962"/>
    </source>
</evidence>
<dbReference type="EC" id="2.6.1.16" evidence="2"/>
<dbReference type="EMBL" id="AP024819">
    <property type="protein sequence ID" value="BCZ18421.1"/>
    <property type="molecule type" value="Genomic_DNA"/>
</dbReference>
<evidence type="ECO:0000313" key="9">
    <source>
        <dbReference type="Proteomes" id="UP000826146"/>
    </source>
</evidence>
<evidence type="ECO:0000256" key="3">
    <source>
        <dbReference type="ARBA" id="ARBA00016090"/>
    </source>
</evidence>
<dbReference type="PANTHER" id="PTHR10937:SF0">
    <property type="entry name" value="GLUTAMINE--FRUCTOSE-6-PHOSPHATE TRANSAMINASE (ISOMERIZING)"/>
    <property type="match status" value="1"/>
</dbReference>
<sequence length="196" mass="21484">MCGIVGYLGLAEKKELLIHGLEELEYRGYDSAGLAVLEADKPHLHLFKVSGKVQALQERTHNFKSNGLGVGIAHTRWATHGKPTEANAHPHAYKSCAIVHNGIIENFAPLKAQLQEKGHVFSSQTDSEVIAHLFEEALSQETHISVKTALQAFKSTITQLEGAYAILLICDKLPTCIFTPNKARPYSSPQVKTGFI</sequence>
<accession>A0ABN6I4A0</accession>
<dbReference type="Gene3D" id="3.60.20.10">
    <property type="entry name" value="Glutamine Phosphoribosylpyrophosphate, subunit 1, domain 1"/>
    <property type="match status" value="1"/>
</dbReference>
<keyword evidence="9" id="KW-1185">Reference proteome</keyword>
<evidence type="ECO:0000256" key="4">
    <source>
        <dbReference type="ARBA" id="ARBA00022576"/>
    </source>
</evidence>
<dbReference type="SUPFAM" id="SSF56235">
    <property type="entry name" value="N-terminal nucleophile aminohydrolases (Ntn hydrolases)"/>
    <property type="match status" value="1"/>
</dbReference>